<evidence type="ECO:0000313" key="2">
    <source>
        <dbReference type="Proteomes" id="UP000295097"/>
    </source>
</evidence>
<dbReference type="EMBL" id="SMAR01000004">
    <property type="protein sequence ID" value="TCT42802.1"/>
    <property type="molecule type" value="Genomic_DNA"/>
</dbReference>
<protein>
    <submittedName>
        <fullName evidence="1">Uncharacterized protein</fullName>
    </submittedName>
</protein>
<name>A0A4R3NUX7_9HYPH</name>
<accession>A0A4R3NUX7</accession>
<comment type="caution">
    <text evidence="1">The sequence shown here is derived from an EMBL/GenBank/DDBJ whole genome shotgun (WGS) entry which is preliminary data.</text>
</comment>
<dbReference type="Proteomes" id="UP000295097">
    <property type="component" value="Unassembled WGS sequence"/>
</dbReference>
<evidence type="ECO:0000313" key="1">
    <source>
        <dbReference type="EMBL" id="TCT42802.1"/>
    </source>
</evidence>
<dbReference type="AlphaFoldDB" id="A0A4R3NUX7"/>
<reference evidence="1 2" key="1">
    <citation type="submission" date="2019-03" db="EMBL/GenBank/DDBJ databases">
        <title>Freshwater and sediment microbial communities from various areas in North America, analyzing microbe dynamics in response to fracking.</title>
        <authorList>
            <person name="Lamendella R."/>
        </authorList>
    </citation>
    <scope>NUCLEOTIDE SEQUENCE [LARGE SCALE GENOMIC DNA]</scope>
    <source>
        <strain evidence="1 2">175.2</strain>
    </source>
</reference>
<sequence length="61" mass="7162">MMSEIINNYNGNYFPHYLYKLLNCRGYRAPLLGTNFMFRNVRGCSETPQKARFAGLFCFLV</sequence>
<proteinExistence type="predicted"/>
<organism evidence="1 2">
    <name type="scientific">Martelella mediterranea</name>
    <dbReference type="NCBI Taxonomy" id="293089"/>
    <lineage>
        <taxon>Bacteria</taxon>
        <taxon>Pseudomonadati</taxon>
        <taxon>Pseudomonadota</taxon>
        <taxon>Alphaproteobacteria</taxon>
        <taxon>Hyphomicrobiales</taxon>
        <taxon>Aurantimonadaceae</taxon>
        <taxon>Martelella</taxon>
    </lineage>
</organism>
<keyword evidence="2" id="KW-1185">Reference proteome</keyword>
<gene>
    <name evidence="1" type="ORF">EDC90_1004103</name>
</gene>